<gene>
    <name evidence="2" type="ORF">JJ685_26955</name>
</gene>
<comment type="caution">
    <text evidence="2">The sequence shown here is derived from an EMBL/GenBank/DDBJ whole genome shotgun (WGS) entry which is preliminary data.</text>
</comment>
<dbReference type="EMBL" id="JAEQNE010000010">
    <property type="protein sequence ID" value="MBL0394808.1"/>
    <property type="molecule type" value="Genomic_DNA"/>
</dbReference>
<name>A0A936Z4D1_9BURK</name>
<feature type="region of interest" description="Disordered" evidence="1">
    <location>
        <begin position="210"/>
        <end position="262"/>
    </location>
</feature>
<organism evidence="2 3">
    <name type="scientific">Ramlibacter monticola</name>
    <dbReference type="NCBI Taxonomy" id="1926872"/>
    <lineage>
        <taxon>Bacteria</taxon>
        <taxon>Pseudomonadati</taxon>
        <taxon>Pseudomonadota</taxon>
        <taxon>Betaproteobacteria</taxon>
        <taxon>Burkholderiales</taxon>
        <taxon>Comamonadaceae</taxon>
        <taxon>Ramlibacter</taxon>
    </lineage>
</organism>
<accession>A0A936Z4D1</accession>
<dbReference type="RefSeq" id="WP_201677482.1">
    <property type="nucleotide sequence ID" value="NZ_JAEQNE010000010.1"/>
</dbReference>
<dbReference type="AlphaFoldDB" id="A0A936Z4D1"/>
<proteinExistence type="predicted"/>
<reference evidence="2 3" key="1">
    <citation type="journal article" date="2017" name="Int. J. Syst. Evol. Microbiol.">
        <title>Ramlibacter monticola sp. nov., isolated from forest soil.</title>
        <authorList>
            <person name="Chaudhary D.K."/>
            <person name="Kim J."/>
        </authorList>
    </citation>
    <scope>NUCLEOTIDE SEQUENCE [LARGE SCALE GENOMIC DNA]</scope>
    <source>
        <strain evidence="2 3">KACC 19175</strain>
    </source>
</reference>
<sequence>MSKVFLSPATFVGGSLAGALLLAAWFGAFTRAPEPAPAPTSTHRAAVAAQGDGAPVPPPQVGAAVATPAQDADLAASCPSQVLLAPGGGGDGRFALEAVLSSAAQVEPSAYLAVARESAQHGQLHDAEVALLAACHAAERVSGSHSVAVADLKTRIAQQYVALAASEAAGAARDELLKRAATLLSKSAITYSAALGREASKTRLAEQRLASLHDPATLQRARTDANADPGTSVMGAAPRSSEEASERTTGPRGEASRLVSSDPELAQLESDLRRLHAQASSVTRDPAGLRRRDSQALAQRDAACEDKACLLRWYAQRRHQLLDEF</sequence>
<keyword evidence="3" id="KW-1185">Reference proteome</keyword>
<dbReference type="Proteomes" id="UP000599109">
    <property type="component" value="Unassembled WGS sequence"/>
</dbReference>
<protein>
    <submittedName>
        <fullName evidence="2">Uncharacterized protein</fullName>
    </submittedName>
</protein>
<evidence type="ECO:0000313" key="2">
    <source>
        <dbReference type="EMBL" id="MBL0394808.1"/>
    </source>
</evidence>
<evidence type="ECO:0000256" key="1">
    <source>
        <dbReference type="SAM" id="MobiDB-lite"/>
    </source>
</evidence>
<evidence type="ECO:0000313" key="3">
    <source>
        <dbReference type="Proteomes" id="UP000599109"/>
    </source>
</evidence>